<protein>
    <submittedName>
        <fullName evidence="2">Uncharacterized protein</fullName>
    </submittedName>
</protein>
<accession>A0A7R9Q6X0</accession>
<gene>
    <name evidence="2" type="ORF">OSB1V03_LOCUS14914</name>
</gene>
<dbReference type="AlphaFoldDB" id="A0A7R9Q6X0"/>
<proteinExistence type="predicted"/>
<name>A0A7R9Q6X0_9ACAR</name>
<feature type="region of interest" description="Disordered" evidence="1">
    <location>
        <begin position="14"/>
        <end position="70"/>
    </location>
</feature>
<dbReference type="EMBL" id="OC869377">
    <property type="protein sequence ID" value="CAD7634518.1"/>
    <property type="molecule type" value="Genomic_DNA"/>
</dbReference>
<sequence>MVTLTEVLLLLEEKSRKLKPPAPEGPPDMQTYEPFESENQLEVNHYNYKGGNKQPPHDRPYKYNSKQKPRNEDIIYEMPGYKPMDNSNGYDGLATMESHHSSWYRTLHMLDSRVRVANTGDAGHPTNTGGGQHSQPYNNDINNEFLFDFDRENTGPVFHLVRELPHNFALSF</sequence>
<keyword evidence="3" id="KW-1185">Reference proteome</keyword>
<evidence type="ECO:0000313" key="2">
    <source>
        <dbReference type="EMBL" id="CAD7634518.1"/>
    </source>
</evidence>
<dbReference type="Proteomes" id="UP000759131">
    <property type="component" value="Unassembled WGS sequence"/>
</dbReference>
<reference evidence="2" key="1">
    <citation type="submission" date="2020-11" db="EMBL/GenBank/DDBJ databases">
        <authorList>
            <person name="Tran Van P."/>
        </authorList>
    </citation>
    <scope>NUCLEOTIDE SEQUENCE</scope>
</reference>
<feature type="non-terminal residue" evidence="2">
    <location>
        <position position="1"/>
    </location>
</feature>
<dbReference type="EMBL" id="CAJPIZ010014802">
    <property type="protein sequence ID" value="CAG2114948.1"/>
    <property type="molecule type" value="Genomic_DNA"/>
</dbReference>
<evidence type="ECO:0000256" key="1">
    <source>
        <dbReference type="SAM" id="MobiDB-lite"/>
    </source>
</evidence>
<evidence type="ECO:0000313" key="3">
    <source>
        <dbReference type="Proteomes" id="UP000759131"/>
    </source>
</evidence>
<organism evidence="2">
    <name type="scientific">Medioppia subpectinata</name>
    <dbReference type="NCBI Taxonomy" id="1979941"/>
    <lineage>
        <taxon>Eukaryota</taxon>
        <taxon>Metazoa</taxon>
        <taxon>Ecdysozoa</taxon>
        <taxon>Arthropoda</taxon>
        <taxon>Chelicerata</taxon>
        <taxon>Arachnida</taxon>
        <taxon>Acari</taxon>
        <taxon>Acariformes</taxon>
        <taxon>Sarcoptiformes</taxon>
        <taxon>Oribatida</taxon>
        <taxon>Brachypylina</taxon>
        <taxon>Oppioidea</taxon>
        <taxon>Oppiidae</taxon>
        <taxon>Medioppia</taxon>
    </lineage>
</organism>